<evidence type="ECO:0000256" key="2">
    <source>
        <dbReference type="ARBA" id="ARBA00022448"/>
    </source>
</evidence>
<feature type="domain" description="SDA1 N-terminal" evidence="9">
    <location>
        <begin position="63"/>
        <end position="431"/>
    </location>
</feature>
<dbReference type="InterPro" id="IPR007949">
    <property type="entry name" value="SDA1_MD"/>
</dbReference>
<comment type="similarity">
    <text evidence="1 6">Belongs to the SDA1 family.</text>
</comment>
<dbReference type="InterPro" id="IPR016024">
    <property type="entry name" value="ARM-type_fold"/>
</dbReference>
<dbReference type="InterPro" id="IPR027312">
    <property type="entry name" value="Sda1"/>
</dbReference>
<keyword evidence="2 6" id="KW-0813">Transport</keyword>
<feature type="region of interest" description="Disordered" evidence="7">
    <location>
        <begin position="650"/>
        <end position="708"/>
    </location>
</feature>
<dbReference type="PANTHER" id="PTHR12730">
    <property type="entry name" value="HSDA/SDA1-RELATED"/>
    <property type="match status" value="1"/>
</dbReference>
<gene>
    <name evidence="10" type="ORF">A3770_03p26960</name>
</gene>
<evidence type="ECO:0000256" key="3">
    <source>
        <dbReference type="ARBA" id="ARBA00022517"/>
    </source>
</evidence>
<sequence>MNNDQAKVFDKNTLDNLRNLVKRDAEGYRHEFLLQFKHYEATRDIFLLQPSKNSKEFADLIMFIAQVSHCYPEDCKTFRKELMELLEKHASVLDAMLRRSLVQALILIRNRGLIQAQELLPLLFKLFRCQDKLLRKSIFQHIVADLQRSNAKRRDDKLNRKIQNFLYSVVGEDNELAAKKSLCVLTQMYHKRIWSDANTVNVVANAVFHKSPRITVAALKFFMGHDDMDSDMESDDEDTNLETATREDIYKAFKKGTKSSKKKKQAKLKRVQLAMKKVQKGHMDKGKSYSFTAIQLLHDPQGFGERLFSKLNKTNERWETKLLMMNVISRVVGVHQLLILNYYSFLQKYLQPHQREVTQVLSALIQATHNLVPDDVLAPVLRQLCNYFINDKSRPEAMVVGLKTVREMCVRQPLIMTSDLLQDLAQYKKFKEKGVSMAARSLIGLFRILSPNMLHKKDRGKGADGDATVEAYGAFSPSSGVDGIELLRNAPSDSDMDSDMEEAGESSDEEEDAGPASGSGSEDEGEADEQQGEMSLRQLKKLASKSKSKKEEEEEAADEMEEDWDNGILSQEDFERIRELKQRALVKQMMSKYGLKEDSVAFHNTMEEAEKLLNSRQIVSDRKVDAEDLEYTKRYTKTKEERLQSVLAGREGREGFTAAASRRKSKAGGLSNREKKKKKFMPLAARVSQAKSRKRNKKWRQQGKHKNV</sequence>
<keyword evidence="3 6" id="KW-0690">Ribosome biogenesis</keyword>
<protein>
    <recommendedName>
        <fullName evidence="6">Protein SDA1</fullName>
    </recommendedName>
</protein>
<dbReference type="Proteomes" id="UP000316726">
    <property type="component" value="Chromosome 3"/>
</dbReference>
<dbReference type="InterPro" id="IPR012977">
    <property type="entry name" value="SDA1_N"/>
</dbReference>
<dbReference type="GO" id="GO:0042273">
    <property type="term" value="P:ribosomal large subunit biogenesis"/>
    <property type="evidence" value="ECO:0007669"/>
    <property type="project" value="UniProtKB-UniRule"/>
</dbReference>
<dbReference type="Pfam" id="PF05285">
    <property type="entry name" value="SDA1_dom"/>
    <property type="match status" value="1"/>
</dbReference>
<dbReference type="STRING" id="1764295.A0A5B8MHS0"/>
<evidence type="ECO:0000256" key="1">
    <source>
        <dbReference type="ARBA" id="ARBA00005783"/>
    </source>
</evidence>
<comment type="subcellular location">
    <subcellularLocation>
        <location evidence="6">Nucleus</location>
        <location evidence="6">Nucleolus</location>
    </subcellularLocation>
</comment>
<dbReference type="EMBL" id="CP031036">
    <property type="protein sequence ID" value="QDZ20178.1"/>
    <property type="molecule type" value="Genomic_DNA"/>
</dbReference>
<keyword evidence="4 6" id="KW-0653">Protein transport</keyword>
<organism evidence="10 11">
    <name type="scientific">Chloropicon primus</name>
    <dbReference type="NCBI Taxonomy" id="1764295"/>
    <lineage>
        <taxon>Eukaryota</taxon>
        <taxon>Viridiplantae</taxon>
        <taxon>Chlorophyta</taxon>
        <taxon>Chloropicophyceae</taxon>
        <taxon>Chloropicales</taxon>
        <taxon>Chloropicaceae</taxon>
        <taxon>Chloropicon</taxon>
    </lineage>
</organism>
<feature type="region of interest" description="Disordered" evidence="7">
    <location>
        <begin position="482"/>
        <end position="570"/>
    </location>
</feature>
<evidence type="ECO:0000259" key="9">
    <source>
        <dbReference type="Pfam" id="PF08158"/>
    </source>
</evidence>
<name>A0A5B8MHS0_9CHLO</name>
<evidence type="ECO:0000256" key="5">
    <source>
        <dbReference type="ARBA" id="ARBA00023242"/>
    </source>
</evidence>
<feature type="compositionally biased region" description="Acidic residues" evidence="7">
    <location>
        <begin position="521"/>
        <end position="531"/>
    </location>
</feature>
<keyword evidence="11" id="KW-1185">Reference proteome</keyword>
<evidence type="ECO:0000256" key="7">
    <source>
        <dbReference type="SAM" id="MobiDB-lite"/>
    </source>
</evidence>
<dbReference type="AlphaFoldDB" id="A0A5B8MHS0"/>
<dbReference type="PANTHER" id="PTHR12730:SF0">
    <property type="entry name" value="PROTEIN SDA1 HOMOLOG"/>
    <property type="match status" value="1"/>
</dbReference>
<feature type="compositionally biased region" description="Acidic residues" evidence="7">
    <location>
        <begin position="552"/>
        <end position="565"/>
    </location>
</feature>
<evidence type="ECO:0000259" key="8">
    <source>
        <dbReference type="Pfam" id="PF05285"/>
    </source>
</evidence>
<reference evidence="10 11" key="1">
    <citation type="submission" date="2018-07" db="EMBL/GenBank/DDBJ databases">
        <title>The complete nuclear genome of the prasinophyte Chloropicon primus (CCMP1205).</title>
        <authorList>
            <person name="Pombert J.-F."/>
            <person name="Otis C."/>
            <person name="Turmel M."/>
            <person name="Lemieux C."/>
        </authorList>
    </citation>
    <scope>NUCLEOTIDE SEQUENCE [LARGE SCALE GENOMIC DNA]</scope>
    <source>
        <strain evidence="10 11">CCMP1205</strain>
    </source>
</reference>
<dbReference type="GO" id="GO:0005730">
    <property type="term" value="C:nucleolus"/>
    <property type="evidence" value="ECO:0007669"/>
    <property type="project" value="UniProtKB-SubCell"/>
</dbReference>
<evidence type="ECO:0000256" key="4">
    <source>
        <dbReference type="ARBA" id="ARBA00022927"/>
    </source>
</evidence>
<feature type="compositionally biased region" description="Basic residues" evidence="7">
    <location>
        <begin position="538"/>
        <end position="548"/>
    </location>
</feature>
<dbReference type="GO" id="GO:0015031">
    <property type="term" value="P:protein transport"/>
    <property type="evidence" value="ECO:0007669"/>
    <property type="project" value="UniProtKB-KW"/>
</dbReference>
<evidence type="ECO:0000313" key="10">
    <source>
        <dbReference type="EMBL" id="QDZ20178.1"/>
    </source>
</evidence>
<feature type="domain" description="SDA1 middle" evidence="8">
    <location>
        <begin position="495"/>
        <end position="649"/>
    </location>
</feature>
<proteinExistence type="inferred from homology"/>
<dbReference type="SUPFAM" id="SSF48371">
    <property type="entry name" value="ARM repeat"/>
    <property type="match status" value="1"/>
</dbReference>
<evidence type="ECO:0000313" key="11">
    <source>
        <dbReference type="Proteomes" id="UP000316726"/>
    </source>
</evidence>
<evidence type="ECO:0000256" key="6">
    <source>
        <dbReference type="RuleBase" id="RU365057"/>
    </source>
</evidence>
<keyword evidence="5 6" id="KW-0539">Nucleus</keyword>
<feature type="compositionally biased region" description="Acidic residues" evidence="7">
    <location>
        <begin position="494"/>
        <end position="513"/>
    </location>
</feature>
<accession>A0A5B8MHS0</accession>
<dbReference type="OrthoDB" id="2196187at2759"/>
<feature type="compositionally biased region" description="Basic residues" evidence="7">
    <location>
        <begin position="691"/>
        <end position="708"/>
    </location>
</feature>
<comment type="function">
    <text evidence="6">Required for 60S pre-ribosomal subunits export to the cytoplasm.</text>
</comment>
<dbReference type="GO" id="GO:0000055">
    <property type="term" value="P:ribosomal large subunit export from nucleus"/>
    <property type="evidence" value="ECO:0007669"/>
    <property type="project" value="UniProtKB-UniRule"/>
</dbReference>
<dbReference type="Pfam" id="PF08158">
    <property type="entry name" value="SDA1_HEAT"/>
    <property type="match status" value="1"/>
</dbReference>